<name>A0A6L4WU50_9BACT</name>
<dbReference type="RefSeq" id="WP_152279746.1">
    <property type="nucleotide sequence ID" value="NZ_WFKK01000012.1"/>
</dbReference>
<dbReference type="AlphaFoldDB" id="A0A6L4WU50"/>
<reference evidence="1 2" key="1">
    <citation type="submission" date="2019-10" db="EMBL/GenBank/DDBJ databases">
        <title>Poseidonibacter ostreae sp. nov., isolated from the gut of the Ostrea denselamellosa.</title>
        <authorList>
            <person name="Choi A."/>
        </authorList>
    </citation>
    <scope>NUCLEOTIDE SEQUENCE [LARGE SCALE GENOMIC DNA]</scope>
    <source>
        <strain evidence="1 2">SJOD-M-33</strain>
    </source>
</reference>
<organism evidence="1 2">
    <name type="scientific">Poseidonibacter ostreae</name>
    <dbReference type="NCBI Taxonomy" id="2654171"/>
    <lineage>
        <taxon>Bacteria</taxon>
        <taxon>Pseudomonadati</taxon>
        <taxon>Campylobacterota</taxon>
        <taxon>Epsilonproteobacteria</taxon>
        <taxon>Campylobacterales</taxon>
        <taxon>Arcobacteraceae</taxon>
        <taxon>Poseidonibacter</taxon>
    </lineage>
</organism>
<dbReference type="EMBL" id="WFKK01000012">
    <property type="protein sequence ID" value="KAB7889582.1"/>
    <property type="molecule type" value="Genomic_DNA"/>
</dbReference>
<gene>
    <name evidence="1" type="ORF">GBG19_05865</name>
</gene>
<accession>A0A6L4WU50</accession>
<dbReference type="Proteomes" id="UP000472839">
    <property type="component" value="Unassembled WGS sequence"/>
</dbReference>
<sequence>MSNKDLMFNALYNKYNKLVLTRKELCDEMSISIATLNRRIKAQEALPKYFLDGGKYLFLISALCDFLIAMQNI</sequence>
<evidence type="ECO:0000313" key="2">
    <source>
        <dbReference type="Proteomes" id="UP000472839"/>
    </source>
</evidence>
<comment type="caution">
    <text evidence="1">The sequence shown here is derived from an EMBL/GenBank/DDBJ whole genome shotgun (WGS) entry which is preliminary data.</text>
</comment>
<proteinExistence type="predicted"/>
<evidence type="ECO:0008006" key="3">
    <source>
        <dbReference type="Google" id="ProtNLM"/>
    </source>
</evidence>
<protein>
    <recommendedName>
        <fullName evidence="3">DNA-binding protein</fullName>
    </recommendedName>
</protein>
<evidence type="ECO:0000313" key="1">
    <source>
        <dbReference type="EMBL" id="KAB7889582.1"/>
    </source>
</evidence>